<dbReference type="AlphaFoldDB" id="A0A2S9PMN8"/>
<dbReference type="EMBL" id="PVLV01000730">
    <property type="protein sequence ID" value="PRH75671.1"/>
    <property type="molecule type" value="Genomic_DNA"/>
</dbReference>
<organism evidence="1 2">
    <name type="scientific">Streptomyces solincola</name>
    <dbReference type="NCBI Taxonomy" id="2100817"/>
    <lineage>
        <taxon>Bacteria</taxon>
        <taxon>Bacillati</taxon>
        <taxon>Actinomycetota</taxon>
        <taxon>Actinomycetes</taxon>
        <taxon>Kitasatosporales</taxon>
        <taxon>Streptomycetaceae</taxon>
        <taxon>Streptomyces</taxon>
    </lineage>
</organism>
<name>A0A2S9PMN8_9ACTN</name>
<reference evidence="1 2" key="1">
    <citation type="submission" date="2018-03" db="EMBL/GenBank/DDBJ databases">
        <title>Novel Streptomyces sp. from soil.</title>
        <authorList>
            <person name="Tan G.Y.A."/>
            <person name="Lee Z.Y."/>
        </authorList>
    </citation>
    <scope>NUCLEOTIDE SEQUENCE [LARGE SCALE GENOMIC DNA]</scope>
    <source>
        <strain evidence="1 2">ST5x</strain>
    </source>
</reference>
<protein>
    <submittedName>
        <fullName evidence="1">Uncharacterized protein</fullName>
    </submittedName>
</protein>
<dbReference type="Proteomes" id="UP000239322">
    <property type="component" value="Unassembled WGS sequence"/>
</dbReference>
<gene>
    <name evidence="1" type="ORF">C6N75_29720</name>
</gene>
<evidence type="ECO:0000313" key="1">
    <source>
        <dbReference type="EMBL" id="PRH75671.1"/>
    </source>
</evidence>
<proteinExistence type="predicted"/>
<accession>A0A2S9PMN8</accession>
<evidence type="ECO:0000313" key="2">
    <source>
        <dbReference type="Proteomes" id="UP000239322"/>
    </source>
</evidence>
<sequence length="78" mass="7607">MPAAAAGVAAAVTATVAAAGASRPSTRAVARVRGRRDARGGAVAASGMEVGGVTQRMTRRTRDGCTCAEPVAVLVTGP</sequence>
<comment type="caution">
    <text evidence="1">The sequence shown here is derived from an EMBL/GenBank/DDBJ whole genome shotgun (WGS) entry which is preliminary data.</text>
</comment>
<keyword evidence="2" id="KW-1185">Reference proteome</keyword>